<comment type="subcellular location">
    <subcellularLocation>
        <location evidence="1">Cell membrane</location>
    </subcellularLocation>
    <subcellularLocation>
        <location evidence="2">Cytoplasm</location>
    </subcellularLocation>
</comment>
<comment type="caution">
    <text evidence="10">The sequence shown here is derived from an EMBL/GenBank/DDBJ whole genome shotgun (WGS) entry which is preliminary data.</text>
</comment>
<dbReference type="AlphaFoldDB" id="A0AAN8B165"/>
<keyword evidence="3" id="KW-1003">Cell membrane</keyword>
<feature type="region of interest" description="Disordered" evidence="8">
    <location>
        <begin position="1"/>
        <end position="43"/>
    </location>
</feature>
<dbReference type="SUPFAM" id="SSF57997">
    <property type="entry name" value="Tropomyosin"/>
    <property type="match status" value="1"/>
</dbReference>
<evidence type="ECO:0000256" key="6">
    <source>
        <dbReference type="ARBA" id="ARBA00023136"/>
    </source>
</evidence>
<dbReference type="PANTHER" id="PTHR45161:SF1">
    <property type="entry name" value="CYTOSKELETON-ASSOCIATED PROTEIN 4"/>
    <property type="match status" value="1"/>
</dbReference>
<evidence type="ECO:0000313" key="10">
    <source>
        <dbReference type="EMBL" id="KAK5876522.1"/>
    </source>
</evidence>
<keyword evidence="9" id="KW-0812">Transmembrane</keyword>
<keyword evidence="5" id="KW-0597">Phosphoprotein</keyword>
<gene>
    <name evidence="10" type="ORF">CesoFtcFv8_025867</name>
</gene>
<evidence type="ECO:0000313" key="11">
    <source>
        <dbReference type="Proteomes" id="UP001335648"/>
    </source>
</evidence>
<name>A0AAN8B165_9TELE</name>
<keyword evidence="9" id="KW-1133">Transmembrane helix</keyword>
<accession>A0AAN8B165</accession>
<evidence type="ECO:0000256" key="5">
    <source>
        <dbReference type="ARBA" id="ARBA00022553"/>
    </source>
</evidence>
<evidence type="ECO:0000256" key="8">
    <source>
        <dbReference type="SAM" id="MobiDB-lite"/>
    </source>
</evidence>
<feature type="transmembrane region" description="Helical" evidence="9">
    <location>
        <begin position="48"/>
        <end position="72"/>
    </location>
</feature>
<sequence>MTAKNRNKNSEKSAASSPEDVPKKSPKSSSSSNGVSGSAPQGPPSGSCLGLFATIAFYIGLIGAVGFAAVYLQQVVEEVRQISVRHEQSARHDGELSVKMDSVVQQVESLSSIVDGLESSLGITRVELEGSIARMKRGEVETRKVEDALQRLQNDLLRELSEGIKEVKEAREIDFSSLEKTVEERLAEVSQSIKASVSEFTEAQDETQGQLSDLKARLGDMEDPALVKQELSAIVEAVAEIKAANEAGGISADSFREQVGAVRSELQTRNQEVASLSQEVETVRSVVQEAVGNLRKSLSAAESEVQALKDKSSALESGVEEAVAAASHVEKQVNAAADQILRRSEDLEARVKTSEESGDSLSASVSDIASRVESLLAKCDTQDSVLAAQGQAVEKVKRGIEQEMEALKISLGELQSNMAAVGSAQTKLSSKDSSLGQQVEEMRSRLAALEDSSVKPGQLQGLSSMVKDMESRAAKLEGHDQAIQALQKALKATTNTLAGLSKDKKGK</sequence>
<organism evidence="10 11">
    <name type="scientific">Champsocephalus esox</name>
    <name type="common">pike icefish</name>
    <dbReference type="NCBI Taxonomy" id="159716"/>
    <lineage>
        <taxon>Eukaryota</taxon>
        <taxon>Metazoa</taxon>
        <taxon>Chordata</taxon>
        <taxon>Craniata</taxon>
        <taxon>Vertebrata</taxon>
        <taxon>Euteleostomi</taxon>
        <taxon>Actinopterygii</taxon>
        <taxon>Neopterygii</taxon>
        <taxon>Teleostei</taxon>
        <taxon>Neoteleostei</taxon>
        <taxon>Acanthomorphata</taxon>
        <taxon>Eupercaria</taxon>
        <taxon>Perciformes</taxon>
        <taxon>Notothenioidei</taxon>
        <taxon>Channichthyidae</taxon>
        <taxon>Champsocephalus</taxon>
    </lineage>
</organism>
<proteinExistence type="predicted"/>
<keyword evidence="11" id="KW-1185">Reference proteome</keyword>
<evidence type="ECO:0000256" key="4">
    <source>
        <dbReference type="ARBA" id="ARBA00022490"/>
    </source>
</evidence>
<dbReference type="Proteomes" id="UP001335648">
    <property type="component" value="Unassembled WGS sequence"/>
</dbReference>
<feature type="compositionally biased region" description="Low complexity" evidence="8">
    <location>
        <begin position="27"/>
        <end position="43"/>
    </location>
</feature>
<feature type="coiled-coil region" evidence="7">
    <location>
        <begin position="291"/>
        <end position="357"/>
    </location>
</feature>
<dbReference type="GO" id="GO:0005737">
    <property type="term" value="C:cytoplasm"/>
    <property type="evidence" value="ECO:0007669"/>
    <property type="project" value="UniProtKB-SubCell"/>
</dbReference>
<dbReference type="GO" id="GO:0005886">
    <property type="term" value="C:plasma membrane"/>
    <property type="evidence" value="ECO:0007669"/>
    <property type="project" value="UniProtKB-SubCell"/>
</dbReference>
<evidence type="ECO:0000256" key="2">
    <source>
        <dbReference type="ARBA" id="ARBA00004496"/>
    </source>
</evidence>
<evidence type="ECO:0000256" key="3">
    <source>
        <dbReference type="ARBA" id="ARBA00022475"/>
    </source>
</evidence>
<protein>
    <recommendedName>
        <fullName evidence="12">Cytoskeleton-associated protein 4</fullName>
    </recommendedName>
</protein>
<dbReference type="EMBL" id="JAULUE010002067">
    <property type="protein sequence ID" value="KAK5876522.1"/>
    <property type="molecule type" value="Genomic_DNA"/>
</dbReference>
<evidence type="ECO:0008006" key="12">
    <source>
        <dbReference type="Google" id="ProtNLM"/>
    </source>
</evidence>
<keyword evidence="7" id="KW-0175">Coiled coil</keyword>
<feature type="coiled-coil region" evidence="7">
    <location>
        <begin position="476"/>
        <end position="503"/>
    </location>
</feature>
<evidence type="ECO:0000256" key="1">
    <source>
        <dbReference type="ARBA" id="ARBA00004236"/>
    </source>
</evidence>
<dbReference type="PANTHER" id="PTHR45161">
    <property type="entry name" value="CYTOSKELETON-ASSOCIATED PROTEIN 4"/>
    <property type="match status" value="1"/>
</dbReference>
<reference evidence="10 11" key="1">
    <citation type="journal article" date="2023" name="Mol. Biol. Evol.">
        <title>Genomics of Secondarily Temperate Adaptation in the Only Non-Antarctic Icefish.</title>
        <authorList>
            <person name="Rivera-Colon A.G."/>
            <person name="Rayamajhi N."/>
            <person name="Minhas B.F."/>
            <person name="Madrigal G."/>
            <person name="Bilyk K.T."/>
            <person name="Yoon V."/>
            <person name="Hune M."/>
            <person name="Gregory S."/>
            <person name="Cheng C.H.C."/>
            <person name="Catchen J.M."/>
        </authorList>
    </citation>
    <scope>NUCLEOTIDE SEQUENCE [LARGE SCALE GENOMIC DNA]</scope>
    <source>
        <strain evidence="10">JC2023a</strain>
    </source>
</reference>
<dbReference type="Gene3D" id="1.10.287.1490">
    <property type="match status" value="1"/>
</dbReference>
<keyword evidence="6 9" id="KW-0472">Membrane</keyword>
<evidence type="ECO:0000256" key="7">
    <source>
        <dbReference type="SAM" id="Coils"/>
    </source>
</evidence>
<evidence type="ECO:0000256" key="9">
    <source>
        <dbReference type="SAM" id="Phobius"/>
    </source>
</evidence>
<keyword evidence="4" id="KW-0963">Cytoplasm</keyword>